<gene>
    <name evidence="5" type="ORF">LSTR_LSTR016141</name>
</gene>
<sequence length="64" mass="7375">CESLLEDYESTIETWYFQYQDKVTLKQYLCSERALKGSDDSCLTELTPNLKGETGDSSKQKDEL</sequence>
<dbReference type="OrthoDB" id="6020060at2759"/>
<evidence type="ECO:0000256" key="2">
    <source>
        <dbReference type="ARBA" id="ARBA00022729"/>
    </source>
</evidence>
<feature type="non-terminal residue" evidence="5">
    <location>
        <position position="1"/>
    </location>
</feature>
<dbReference type="Proteomes" id="UP000291343">
    <property type="component" value="Unassembled WGS sequence"/>
</dbReference>
<proteinExistence type="inferred from homology"/>
<evidence type="ECO:0000313" key="5">
    <source>
        <dbReference type="EMBL" id="RZF40758.1"/>
    </source>
</evidence>
<dbReference type="Pfam" id="PF11938">
    <property type="entry name" value="DUF3456"/>
    <property type="match status" value="1"/>
</dbReference>
<dbReference type="PANTHER" id="PTHR15382:SF8">
    <property type="entry name" value="CANOPY B"/>
    <property type="match status" value="1"/>
</dbReference>
<feature type="region of interest" description="Disordered" evidence="3">
    <location>
        <begin position="39"/>
        <end position="64"/>
    </location>
</feature>
<reference evidence="5 6" key="1">
    <citation type="journal article" date="2017" name="Gigascience">
        <title>Genome sequence of the small brown planthopper, Laodelphax striatellus.</title>
        <authorList>
            <person name="Zhu J."/>
            <person name="Jiang F."/>
            <person name="Wang X."/>
            <person name="Yang P."/>
            <person name="Bao Y."/>
            <person name="Zhao W."/>
            <person name="Wang W."/>
            <person name="Lu H."/>
            <person name="Wang Q."/>
            <person name="Cui N."/>
            <person name="Li J."/>
            <person name="Chen X."/>
            <person name="Luo L."/>
            <person name="Yu J."/>
            <person name="Kang L."/>
            <person name="Cui F."/>
        </authorList>
    </citation>
    <scope>NUCLEOTIDE SEQUENCE [LARGE SCALE GENOMIC DNA]</scope>
    <source>
        <strain evidence="5">Lst14</strain>
    </source>
</reference>
<keyword evidence="2" id="KW-0732">Signal</keyword>
<dbReference type="EMBL" id="QKKF02017716">
    <property type="protein sequence ID" value="RZF40758.1"/>
    <property type="molecule type" value="Genomic_DNA"/>
</dbReference>
<dbReference type="STRING" id="195883.A0A482X5F9"/>
<dbReference type="SMR" id="A0A482X5F9"/>
<name>A0A482X5F9_LAOST</name>
<dbReference type="PANTHER" id="PTHR15382">
    <property type="entry name" value="CTG4A-RELATED"/>
    <property type="match status" value="1"/>
</dbReference>
<feature type="domain" description="DUF3456" evidence="4">
    <location>
        <begin position="1"/>
        <end position="39"/>
    </location>
</feature>
<accession>A0A482X5F9</accession>
<evidence type="ECO:0000313" key="6">
    <source>
        <dbReference type="Proteomes" id="UP000291343"/>
    </source>
</evidence>
<keyword evidence="6" id="KW-1185">Reference proteome</keyword>
<feature type="compositionally biased region" description="Basic and acidic residues" evidence="3">
    <location>
        <begin position="53"/>
        <end position="64"/>
    </location>
</feature>
<dbReference type="InParanoid" id="A0A482X5F9"/>
<comment type="similarity">
    <text evidence="1">Belongs to the canopy family.</text>
</comment>
<comment type="caution">
    <text evidence="5">The sequence shown here is derived from an EMBL/GenBank/DDBJ whole genome shotgun (WGS) entry which is preliminary data.</text>
</comment>
<protein>
    <recommendedName>
        <fullName evidence="4">DUF3456 domain-containing protein</fullName>
    </recommendedName>
</protein>
<evidence type="ECO:0000256" key="3">
    <source>
        <dbReference type="SAM" id="MobiDB-lite"/>
    </source>
</evidence>
<dbReference type="InterPro" id="IPR021852">
    <property type="entry name" value="DUF3456"/>
</dbReference>
<evidence type="ECO:0000259" key="4">
    <source>
        <dbReference type="Pfam" id="PF11938"/>
    </source>
</evidence>
<evidence type="ECO:0000256" key="1">
    <source>
        <dbReference type="ARBA" id="ARBA00007285"/>
    </source>
</evidence>
<dbReference type="AlphaFoldDB" id="A0A482X5F9"/>
<organism evidence="5 6">
    <name type="scientific">Laodelphax striatellus</name>
    <name type="common">Small brown planthopper</name>
    <name type="synonym">Delphax striatella</name>
    <dbReference type="NCBI Taxonomy" id="195883"/>
    <lineage>
        <taxon>Eukaryota</taxon>
        <taxon>Metazoa</taxon>
        <taxon>Ecdysozoa</taxon>
        <taxon>Arthropoda</taxon>
        <taxon>Hexapoda</taxon>
        <taxon>Insecta</taxon>
        <taxon>Pterygota</taxon>
        <taxon>Neoptera</taxon>
        <taxon>Paraneoptera</taxon>
        <taxon>Hemiptera</taxon>
        <taxon>Auchenorrhyncha</taxon>
        <taxon>Fulgoroidea</taxon>
        <taxon>Delphacidae</taxon>
        <taxon>Criomorphinae</taxon>
        <taxon>Laodelphax</taxon>
    </lineage>
</organism>